<dbReference type="InterPro" id="IPR045141">
    <property type="entry name" value="NAA60-like"/>
</dbReference>
<organism evidence="5 6">
    <name type="scientific">Trifolium subterraneum</name>
    <name type="common">Subterranean clover</name>
    <dbReference type="NCBI Taxonomy" id="3900"/>
    <lineage>
        <taxon>Eukaryota</taxon>
        <taxon>Viridiplantae</taxon>
        <taxon>Streptophyta</taxon>
        <taxon>Embryophyta</taxon>
        <taxon>Tracheophyta</taxon>
        <taxon>Spermatophyta</taxon>
        <taxon>Magnoliopsida</taxon>
        <taxon>eudicotyledons</taxon>
        <taxon>Gunneridae</taxon>
        <taxon>Pentapetalae</taxon>
        <taxon>rosids</taxon>
        <taxon>fabids</taxon>
        <taxon>Fabales</taxon>
        <taxon>Fabaceae</taxon>
        <taxon>Papilionoideae</taxon>
        <taxon>50 kb inversion clade</taxon>
        <taxon>NPAAA clade</taxon>
        <taxon>Hologalegina</taxon>
        <taxon>IRL clade</taxon>
        <taxon>Trifolieae</taxon>
        <taxon>Trifolium</taxon>
    </lineage>
</organism>
<dbReference type="Gene3D" id="3.40.630.30">
    <property type="match status" value="1"/>
</dbReference>
<dbReference type="SUPFAM" id="SSF55729">
    <property type="entry name" value="Acyl-CoA N-acyltransferases (Nat)"/>
    <property type="match status" value="1"/>
</dbReference>
<dbReference type="EMBL" id="DF973190">
    <property type="protein sequence ID" value="GAU18911.1"/>
    <property type="molecule type" value="Genomic_DNA"/>
</dbReference>
<keyword evidence="6" id="KW-1185">Reference proteome</keyword>
<reference evidence="6" key="1">
    <citation type="journal article" date="2017" name="Front. Plant Sci.">
        <title>Climate Clever Clovers: New Paradigm to Reduce the Environmental Footprint of Ruminants by Breeding Low Methanogenic Forages Utilizing Haplotype Variation.</title>
        <authorList>
            <person name="Kaur P."/>
            <person name="Appels R."/>
            <person name="Bayer P.E."/>
            <person name="Keeble-Gagnere G."/>
            <person name="Wang J."/>
            <person name="Hirakawa H."/>
            <person name="Shirasawa K."/>
            <person name="Vercoe P."/>
            <person name="Stefanova K."/>
            <person name="Durmic Z."/>
            <person name="Nichols P."/>
            <person name="Revell C."/>
            <person name="Isobe S.N."/>
            <person name="Edwards D."/>
            <person name="Erskine W."/>
        </authorList>
    </citation>
    <scope>NUCLEOTIDE SEQUENCE [LARGE SCALE GENOMIC DNA]</scope>
    <source>
        <strain evidence="6">cv. Daliak</strain>
    </source>
</reference>
<dbReference type="OrthoDB" id="47374at2759"/>
<dbReference type="GO" id="GO:0000139">
    <property type="term" value="C:Golgi membrane"/>
    <property type="evidence" value="ECO:0007669"/>
    <property type="project" value="TreeGrafter"/>
</dbReference>
<dbReference type="EC" id="2.3.1.48" evidence="1"/>
<evidence type="ECO:0000256" key="2">
    <source>
        <dbReference type="ARBA" id="ARBA00022679"/>
    </source>
</evidence>
<protein>
    <recommendedName>
        <fullName evidence="1">histone acetyltransferase</fullName>
        <ecNumber evidence="1">2.3.1.48</ecNumber>
    </recommendedName>
</protein>
<evidence type="ECO:0000256" key="4">
    <source>
        <dbReference type="ARBA" id="ARBA00023315"/>
    </source>
</evidence>
<proteinExistence type="predicted"/>
<evidence type="ECO:0000313" key="5">
    <source>
        <dbReference type="EMBL" id="GAU18911.1"/>
    </source>
</evidence>
<keyword evidence="3" id="KW-0156">Chromatin regulator</keyword>
<evidence type="ECO:0000313" key="6">
    <source>
        <dbReference type="Proteomes" id="UP000242715"/>
    </source>
</evidence>
<dbReference type="PANTHER" id="PTHR14744:SF15">
    <property type="entry name" value="N-ALPHA-ACETYLTRANSFERASE 60"/>
    <property type="match status" value="1"/>
</dbReference>
<dbReference type="GO" id="GO:0004596">
    <property type="term" value="F:protein-N-terminal amino-acid acetyltransferase activity"/>
    <property type="evidence" value="ECO:0007669"/>
    <property type="project" value="InterPro"/>
</dbReference>
<evidence type="ECO:0000256" key="3">
    <source>
        <dbReference type="ARBA" id="ARBA00022853"/>
    </source>
</evidence>
<evidence type="ECO:0000256" key="1">
    <source>
        <dbReference type="ARBA" id="ARBA00013184"/>
    </source>
</evidence>
<keyword evidence="2" id="KW-0808">Transferase</keyword>
<name>A0A2Z6LR68_TRISU</name>
<dbReference type="GO" id="GO:0004402">
    <property type="term" value="F:histone acetyltransferase activity"/>
    <property type="evidence" value="ECO:0007669"/>
    <property type="project" value="TreeGrafter"/>
</dbReference>
<dbReference type="AlphaFoldDB" id="A0A2Z6LR68"/>
<dbReference type="PANTHER" id="PTHR14744">
    <property type="entry name" value="N-ALPHA-ACETYLTRANSFERASE 60"/>
    <property type="match status" value="1"/>
</dbReference>
<sequence>MVNPKGSSQSKICYRPIRPSDFDVLERIHGRLFPIRYESTFFQDVVNGRDIVSWGAVDISRPNDQSDELIGFVTARIVLAKESEVRLSLDSGLFPTFSFEDKVAT</sequence>
<keyword evidence="4" id="KW-0012">Acyltransferase</keyword>
<gene>
    <name evidence="5" type="ORF">TSUD_229010</name>
</gene>
<accession>A0A2Z6LR68</accession>
<dbReference type="InterPro" id="IPR016181">
    <property type="entry name" value="Acyl_CoA_acyltransferase"/>
</dbReference>
<dbReference type="Proteomes" id="UP000242715">
    <property type="component" value="Unassembled WGS sequence"/>
</dbReference>